<dbReference type="SUPFAM" id="SSF110296">
    <property type="entry name" value="Oligoxyloglucan reducing end-specific cellobiohydrolase"/>
    <property type="match status" value="1"/>
</dbReference>
<protein>
    <submittedName>
        <fullName evidence="2">Uncharacterized protein</fullName>
    </submittedName>
</protein>
<evidence type="ECO:0000256" key="1">
    <source>
        <dbReference type="SAM" id="Phobius"/>
    </source>
</evidence>
<sequence>MTQRGISTGLAWLTHPVTVVATVVLLLNDHVWKAAQPGFLTGKLSDAAGLLVAPPLVAVVLSATARRLPAGRVAGVAIAVTGAGFVAVKVSPLVAGWASAVWSVANGPSRVLVDPTDLVALPALGLAWLAWRSAARRLTVAGWARLAAVLVVLPTATLAVAATSAPEYPTAVALAEWDGGVVVGVGNAYHDGERIDRGLISTDGGRLFDSYSLPWPGQTRPMPSTAAQPSWTVLAPPSVPAGRTTGTGADRRPDLPWAGLSDCVATEPTHCFRAVAGHLRVEETTDGGATWHVSWQVTDAARERLATTYERLGDLDTQLSSRALVVVEQPDGFVVLVANGRDGLAHRGPAGVWARIGLGARVYTSTTYHETPPEIPAPASDAVVLAVVPEGSHVVLATAAILFTGLVVAGFRARRPAGAAWALLPLTAGAFLILRVVDASERDLLNAIFPWAFRMAGAGLLVVGLGVAAVSPLGRVLTGRTLAAVVLAAGAGGGCAMVPFVLRASGGWPSYPAAVVTASVALGAAAAAVISIVATSRIRPDAGPAAH</sequence>
<evidence type="ECO:0000313" key="3">
    <source>
        <dbReference type="Proteomes" id="UP001500218"/>
    </source>
</evidence>
<keyword evidence="1" id="KW-1133">Transmembrane helix</keyword>
<feature type="transmembrane region" description="Helical" evidence="1">
    <location>
        <begin position="76"/>
        <end position="100"/>
    </location>
</feature>
<feature type="transmembrane region" description="Helical" evidence="1">
    <location>
        <begin position="482"/>
        <end position="502"/>
    </location>
</feature>
<feature type="transmembrane region" description="Helical" evidence="1">
    <location>
        <begin position="448"/>
        <end position="470"/>
    </location>
</feature>
<feature type="transmembrane region" description="Helical" evidence="1">
    <location>
        <begin position="47"/>
        <end position="64"/>
    </location>
</feature>
<keyword evidence="1" id="KW-0472">Membrane</keyword>
<gene>
    <name evidence="2" type="ORF">GCM10009682_59260</name>
</gene>
<organism evidence="2 3">
    <name type="scientific">Luedemannella flava</name>
    <dbReference type="NCBI Taxonomy" id="349316"/>
    <lineage>
        <taxon>Bacteria</taxon>
        <taxon>Bacillati</taxon>
        <taxon>Actinomycetota</taxon>
        <taxon>Actinomycetes</taxon>
        <taxon>Micromonosporales</taxon>
        <taxon>Micromonosporaceae</taxon>
        <taxon>Luedemannella</taxon>
    </lineage>
</organism>
<feature type="transmembrane region" description="Helical" evidence="1">
    <location>
        <begin position="143"/>
        <end position="162"/>
    </location>
</feature>
<dbReference type="EMBL" id="BAAALT010000276">
    <property type="protein sequence ID" value="GAA1832985.1"/>
    <property type="molecule type" value="Genomic_DNA"/>
</dbReference>
<keyword evidence="3" id="KW-1185">Reference proteome</keyword>
<feature type="transmembrane region" description="Helical" evidence="1">
    <location>
        <begin position="112"/>
        <end position="131"/>
    </location>
</feature>
<dbReference type="Proteomes" id="UP001500218">
    <property type="component" value="Unassembled WGS sequence"/>
</dbReference>
<feature type="transmembrane region" description="Helical" evidence="1">
    <location>
        <begin position="394"/>
        <end position="411"/>
    </location>
</feature>
<proteinExistence type="predicted"/>
<keyword evidence="1" id="KW-0812">Transmembrane</keyword>
<accession>A0ABN2MPR5</accession>
<dbReference type="RefSeq" id="WP_344139449.1">
    <property type="nucleotide sequence ID" value="NZ_BAAALT010000276.1"/>
</dbReference>
<name>A0ABN2MPR5_9ACTN</name>
<feature type="transmembrane region" description="Helical" evidence="1">
    <location>
        <begin position="514"/>
        <end position="534"/>
    </location>
</feature>
<feature type="transmembrane region" description="Helical" evidence="1">
    <location>
        <begin position="418"/>
        <end position="436"/>
    </location>
</feature>
<reference evidence="2 3" key="1">
    <citation type="journal article" date="2019" name="Int. J. Syst. Evol. Microbiol.">
        <title>The Global Catalogue of Microorganisms (GCM) 10K type strain sequencing project: providing services to taxonomists for standard genome sequencing and annotation.</title>
        <authorList>
            <consortium name="The Broad Institute Genomics Platform"/>
            <consortium name="The Broad Institute Genome Sequencing Center for Infectious Disease"/>
            <person name="Wu L."/>
            <person name="Ma J."/>
        </authorList>
    </citation>
    <scope>NUCLEOTIDE SEQUENCE [LARGE SCALE GENOMIC DNA]</scope>
    <source>
        <strain evidence="2 3">JCM 13250</strain>
    </source>
</reference>
<comment type="caution">
    <text evidence="2">The sequence shown here is derived from an EMBL/GenBank/DDBJ whole genome shotgun (WGS) entry which is preliminary data.</text>
</comment>
<evidence type="ECO:0000313" key="2">
    <source>
        <dbReference type="EMBL" id="GAA1832985.1"/>
    </source>
</evidence>
<feature type="transmembrane region" description="Helical" evidence="1">
    <location>
        <begin position="9"/>
        <end position="27"/>
    </location>
</feature>